<protein>
    <recommendedName>
        <fullName evidence="5">Root cap</fullName>
    </recommendedName>
</protein>
<evidence type="ECO:0000313" key="4">
    <source>
        <dbReference type="Proteomes" id="UP000594261"/>
    </source>
</evidence>
<organism evidence="3 4">
    <name type="scientific">Quercus lobata</name>
    <name type="common">Valley oak</name>
    <dbReference type="NCBI Taxonomy" id="97700"/>
    <lineage>
        <taxon>Eukaryota</taxon>
        <taxon>Viridiplantae</taxon>
        <taxon>Streptophyta</taxon>
        <taxon>Embryophyta</taxon>
        <taxon>Tracheophyta</taxon>
        <taxon>Spermatophyta</taxon>
        <taxon>Magnoliopsida</taxon>
        <taxon>eudicotyledons</taxon>
        <taxon>Gunneridae</taxon>
        <taxon>Pentapetalae</taxon>
        <taxon>rosids</taxon>
        <taxon>fabids</taxon>
        <taxon>Fagales</taxon>
        <taxon>Fagaceae</taxon>
        <taxon>Quercus</taxon>
    </lineage>
</organism>
<evidence type="ECO:0008006" key="5">
    <source>
        <dbReference type="Google" id="ProtNLM"/>
    </source>
</evidence>
<feature type="compositionally biased region" description="Pro residues" evidence="1">
    <location>
        <begin position="142"/>
        <end position="185"/>
    </location>
</feature>
<dbReference type="EnsemblPlants" id="QL01p013166:mrna">
    <property type="protein sequence ID" value="QL01p013166:mrna"/>
    <property type="gene ID" value="QL01p013166"/>
</dbReference>
<keyword evidence="4" id="KW-1185">Reference proteome</keyword>
<reference evidence="3" key="2">
    <citation type="submission" date="2021-01" db="UniProtKB">
        <authorList>
            <consortium name="EnsemblPlants"/>
        </authorList>
    </citation>
    <scope>IDENTIFICATION</scope>
</reference>
<dbReference type="InParanoid" id="A0A7N2KM41"/>
<proteinExistence type="predicted"/>
<dbReference type="PRINTS" id="PR01217">
    <property type="entry name" value="PRICHEXTENSN"/>
</dbReference>
<feature type="compositionally biased region" description="Pro residues" evidence="1">
    <location>
        <begin position="73"/>
        <end position="113"/>
    </location>
</feature>
<keyword evidence="2" id="KW-0732">Signal</keyword>
<gene>
    <name evidence="3" type="primary">LOC115995296</name>
</gene>
<dbReference type="GeneID" id="115995296"/>
<dbReference type="Gramene" id="QL01p013166:mrna">
    <property type="protein sequence ID" value="QL01p013166:mrna"/>
    <property type="gene ID" value="QL01p013166"/>
</dbReference>
<feature type="region of interest" description="Disordered" evidence="1">
    <location>
        <begin position="71"/>
        <end position="190"/>
    </location>
</feature>
<feature type="signal peptide" evidence="2">
    <location>
        <begin position="1"/>
        <end position="23"/>
    </location>
</feature>
<dbReference type="InterPro" id="IPR009646">
    <property type="entry name" value="Root_cap"/>
</dbReference>
<dbReference type="OrthoDB" id="2012132at2759"/>
<dbReference type="KEGG" id="qlo:115995296"/>
<reference evidence="3 4" key="1">
    <citation type="journal article" date="2016" name="G3 (Bethesda)">
        <title>First Draft Assembly and Annotation of the Genome of a California Endemic Oak Quercus lobata Nee (Fagaceae).</title>
        <authorList>
            <person name="Sork V.L."/>
            <person name="Fitz-Gibbon S.T."/>
            <person name="Puiu D."/>
            <person name="Crepeau M."/>
            <person name="Gugger P.F."/>
            <person name="Sherman R."/>
            <person name="Stevens K."/>
            <person name="Langley C.H."/>
            <person name="Pellegrini M."/>
            <person name="Salzberg S.L."/>
        </authorList>
    </citation>
    <scope>NUCLEOTIDE SEQUENCE [LARGE SCALE GENOMIC DNA]</scope>
    <source>
        <strain evidence="3 4">cv. SW786</strain>
    </source>
</reference>
<dbReference type="RefSeq" id="XP_030975668.1">
    <property type="nucleotide sequence ID" value="XM_031119808.1"/>
</dbReference>
<dbReference type="Pfam" id="PF06830">
    <property type="entry name" value="Root_cap"/>
    <property type="match status" value="1"/>
</dbReference>
<dbReference type="PANTHER" id="PTHR31656">
    <property type="entry name" value="ROOT CAP DOMAIN-CONTAINING PROTEIN"/>
    <property type="match status" value="1"/>
</dbReference>
<feature type="compositionally biased region" description="Pro residues" evidence="1">
    <location>
        <begin position="120"/>
        <end position="134"/>
    </location>
</feature>
<sequence length="487" mass="52634">MAQSIASLTVCLLLLLAVMVAEADPQKAKKVKCQDKNYPDCYHRDLYCPDSCLRNCQVDCASCQPVCSLDSQPSPPPPTTYPSPSPPPPSTIYPSPPPPPPKTIYSSPPPPPLTTSTPPSSHPPPPSPSPPLPSPKLKKHSPPPPSTIYSSPPPPPSTTIYSSPPPPPLTTPTPPSSLSPPPPPALGSDGKKVKCMNKNYPHCYAMEHSCPSGCPEQCEVDCVTCSPVCNCNRPGAVCQDPRFVGGDGITFYFHGKKGQDFCIVSDSNLHINARFIGKRNQNMKRDFTWVQSLGILFDTHNLFIGAKNTSIWDDSNDRLSLDFNGEPIHLLDGEGTKWESMTSPSVTIIRLRDTNSVEVEVEGNFKIKATVVPITEKDSRVHNYGITQEDCFAHLDLSFKFYALSGQVNGVLGQTYASNYVSKVKMGVVMPVLGGDTEFSSSSLFGTDCAVARFSGQFTEGNSLENLKYGNLNCSSGMNGRGVVCKR</sequence>
<dbReference type="OMA" id="MAPAMIR"/>
<dbReference type="AlphaFoldDB" id="A0A7N2KM41"/>
<dbReference type="Proteomes" id="UP000594261">
    <property type="component" value="Chromosome 1"/>
</dbReference>
<accession>A0A7N2KM41</accession>
<dbReference type="EMBL" id="LRBV02000001">
    <property type="status" value="NOT_ANNOTATED_CDS"/>
    <property type="molecule type" value="Genomic_DNA"/>
</dbReference>
<evidence type="ECO:0000313" key="3">
    <source>
        <dbReference type="EnsemblPlants" id="QL01p013166:mrna"/>
    </source>
</evidence>
<name>A0A7N2KM41_QUELO</name>
<evidence type="ECO:0000256" key="2">
    <source>
        <dbReference type="SAM" id="SignalP"/>
    </source>
</evidence>
<feature type="chain" id="PRO_5029478641" description="Root cap" evidence="2">
    <location>
        <begin position="24"/>
        <end position="487"/>
    </location>
</feature>
<evidence type="ECO:0000256" key="1">
    <source>
        <dbReference type="SAM" id="MobiDB-lite"/>
    </source>
</evidence>